<dbReference type="RefSeq" id="WP_268916758.1">
    <property type="nucleotide sequence ID" value="NZ_JAPTMY010000005.1"/>
</dbReference>
<reference evidence="2" key="1">
    <citation type="submission" date="2022-10" db="EMBL/GenBank/DDBJ databases">
        <title>Genome sequence of Actinomyces israelii ATCC 10048.</title>
        <authorList>
            <person name="Watt R.M."/>
            <person name="Tong W.M."/>
        </authorList>
    </citation>
    <scope>NUCLEOTIDE SEQUENCE</scope>
    <source>
        <strain evidence="2">ATCC 10048</strain>
    </source>
</reference>
<sequence>MLKSTGIIMVLAGFTIFALLDESDAPAEIIAGLLLIIVGHAAWSLGLEWSRRRRIRHPGGI</sequence>
<name>A0ABT4I5W7_9ACTO</name>
<comment type="caution">
    <text evidence="2">The sequence shown here is derived from an EMBL/GenBank/DDBJ whole genome shotgun (WGS) entry which is preliminary data.</text>
</comment>
<dbReference type="Proteomes" id="UP001072034">
    <property type="component" value="Unassembled WGS sequence"/>
</dbReference>
<accession>A0ABT4I5W7</accession>
<keyword evidence="3" id="KW-1185">Reference proteome</keyword>
<gene>
    <name evidence="2" type="ORF">OHJ16_03460</name>
</gene>
<keyword evidence="1" id="KW-1133">Transmembrane helix</keyword>
<evidence type="ECO:0000313" key="3">
    <source>
        <dbReference type="Proteomes" id="UP001072034"/>
    </source>
</evidence>
<keyword evidence="1" id="KW-0472">Membrane</keyword>
<keyword evidence="1" id="KW-0812">Transmembrane</keyword>
<protein>
    <recommendedName>
        <fullName evidence="4">DUF3188 domain-containing protein</fullName>
    </recommendedName>
</protein>
<evidence type="ECO:0000256" key="1">
    <source>
        <dbReference type="SAM" id="Phobius"/>
    </source>
</evidence>
<evidence type="ECO:0000313" key="2">
    <source>
        <dbReference type="EMBL" id="MCZ0857105.1"/>
    </source>
</evidence>
<feature type="transmembrane region" description="Helical" evidence="1">
    <location>
        <begin position="30"/>
        <end position="47"/>
    </location>
</feature>
<organism evidence="2 3">
    <name type="scientific">Actinomyces israelii</name>
    <dbReference type="NCBI Taxonomy" id="1659"/>
    <lineage>
        <taxon>Bacteria</taxon>
        <taxon>Bacillati</taxon>
        <taxon>Actinomycetota</taxon>
        <taxon>Actinomycetes</taxon>
        <taxon>Actinomycetales</taxon>
        <taxon>Actinomycetaceae</taxon>
        <taxon>Actinomyces</taxon>
    </lineage>
</organism>
<evidence type="ECO:0008006" key="4">
    <source>
        <dbReference type="Google" id="ProtNLM"/>
    </source>
</evidence>
<proteinExistence type="predicted"/>
<dbReference type="EMBL" id="JAPTMY010000005">
    <property type="protein sequence ID" value="MCZ0857105.1"/>
    <property type="molecule type" value="Genomic_DNA"/>
</dbReference>